<protein>
    <recommendedName>
        <fullName evidence="3">DsrE family protein</fullName>
    </recommendedName>
</protein>
<dbReference type="RefSeq" id="WP_156007511.1">
    <property type="nucleotide sequence ID" value="NZ_CP045483.1"/>
</dbReference>
<sequence length="110" mass="12759">MAKVLFLIMSDDQKFDMGMRMAYNSHFKKRYEDVKVAFFGPSQKRLTKLEGETKEMFQKMLEERVIDSACIGVAKNEGLVEKLTEIGIRLEPMGDRVAYYVNNGYEVITF</sequence>
<dbReference type="AlphaFoldDB" id="A0A650CRG8"/>
<dbReference type="EMBL" id="CP045483">
    <property type="protein sequence ID" value="QGR20077.1"/>
    <property type="molecule type" value="Genomic_DNA"/>
</dbReference>
<evidence type="ECO:0000313" key="2">
    <source>
        <dbReference type="Proteomes" id="UP000423396"/>
    </source>
</evidence>
<name>A0A650CRG8_9CREN</name>
<evidence type="ECO:0000313" key="1">
    <source>
        <dbReference type="EMBL" id="QGR20077.1"/>
    </source>
</evidence>
<dbReference type="InterPro" id="IPR027396">
    <property type="entry name" value="DsrEFH-like"/>
</dbReference>
<reference evidence="1 2" key="1">
    <citation type="submission" date="2019-10" db="EMBL/GenBank/DDBJ databases">
        <title>Genome Sequences from Six Type Strain Members of the Archaeal Family Sulfolobaceae: Acidianus ambivalens, Acidianus infernus, Metallosphaera prunae, Stygiolobus azoricus, Sulfolobus metallicus, and Sulfurisphaera ohwakuensis.</title>
        <authorList>
            <person name="Counts J.A."/>
            <person name="Kelly R.M."/>
        </authorList>
    </citation>
    <scope>NUCLEOTIDE SEQUENCE [LARGE SCALE GENOMIC DNA]</scope>
    <source>
        <strain evidence="1 2">FC6</strain>
    </source>
</reference>
<dbReference type="Gene3D" id="3.40.1260.10">
    <property type="entry name" value="DsrEFH-like"/>
    <property type="match status" value="1"/>
</dbReference>
<organism evidence="1 2">
    <name type="scientific">Stygiolobus azoricus</name>
    <dbReference type="NCBI Taxonomy" id="41675"/>
    <lineage>
        <taxon>Archaea</taxon>
        <taxon>Thermoproteota</taxon>
        <taxon>Thermoprotei</taxon>
        <taxon>Sulfolobales</taxon>
        <taxon>Sulfolobaceae</taxon>
        <taxon>Stygiolobus</taxon>
    </lineage>
</organism>
<proteinExistence type="predicted"/>
<keyword evidence="2" id="KW-1185">Reference proteome</keyword>
<gene>
    <name evidence="1" type="ORF">D1868_08805</name>
</gene>
<dbReference type="KEGG" id="sazo:D1868_08805"/>
<dbReference type="GeneID" id="42799165"/>
<accession>A0A650CRG8</accession>
<evidence type="ECO:0008006" key="3">
    <source>
        <dbReference type="Google" id="ProtNLM"/>
    </source>
</evidence>
<dbReference type="Proteomes" id="UP000423396">
    <property type="component" value="Chromosome"/>
</dbReference>
<dbReference type="OrthoDB" id="41780at2157"/>